<sequence>MAFAIALPIPYLSLMGSHSIQERLQAAREVCEDSGERFTPLREHVLELVIEDGGAVKAYDLLDRLKPDRGSPKPPTVYRALDFLSRLGLVHRVEALNAFIACDHSHEGDLAEFFICESCSRVEERHAHDHSDCKPKGFQINRSVIEHYGTCANCAQAAA</sequence>
<evidence type="ECO:0000256" key="1">
    <source>
        <dbReference type="ARBA" id="ARBA00007957"/>
    </source>
</evidence>
<dbReference type="InterPro" id="IPR036388">
    <property type="entry name" value="WH-like_DNA-bd_sf"/>
</dbReference>
<dbReference type="SUPFAM" id="SSF46785">
    <property type="entry name" value="Winged helix' DNA-binding domain"/>
    <property type="match status" value="1"/>
</dbReference>
<dbReference type="InterPro" id="IPR036390">
    <property type="entry name" value="WH_DNA-bd_sf"/>
</dbReference>
<name>A0ABQ5V8V5_9PROT</name>
<evidence type="ECO:0000256" key="2">
    <source>
        <dbReference type="ARBA" id="ARBA00022491"/>
    </source>
</evidence>
<dbReference type="Proteomes" id="UP001161391">
    <property type="component" value="Unassembled WGS sequence"/>
</dbReference>
<keyword evidence="6" id="KW-0804">Transcription</keyword>
<evidence type="ECO:0000256" key="4">
    <source>
        <dbReference type="ARBA" id="ARBA00023015"/>
    </source>
</evidence>
<evidence type="ECO:0000313" key="8">
    <source>
        <dbReference type="Proteomes" id="UP001161391"/>
    </source>
</evidence>
<dbReference type="PANTHER" id="PTHR33202:SF6">
    <property type="entry name" value="ZINC UPTAKE REGULATION PROTEIN"/>
    <property type="match status" value="1"/>
</dbReference>
<keyword evidence="8" id="KW-1185">Reference proteome</keyword>
<reference evidence="7" key="1">
    <citation type="journal article" date="2014" name="Int. J. Syst. Evol. Microbiol.">
        <title>Complete genome of a new Firmicutes species belonging to the dominant human colonic microbiota ('Ruminococcus bicirculans') reveals two chromosomes and a selective capacity to utilize plant glucans.</title>
        <authorList>
            <consortium name="NISC Comparative Sequencing Program"/>
            <person name="Wegmann U."/>
            <person name="Louis P."/>
            <person name="Goesmann A."/>
            <person name="Henrissat B."/>
            <person name="Duncan S.H."/>
            <person name="Flint H.J."/>
        </authorList>
    </citation>
    <scope>NUCLEOTIDE SEQUENCE</scope>
    <source>
        <strain evidence="7">NBRC 108219</strain>
    </source>
</reference>
<dbReference type="Pfam" id="PF01475">
    <property type="entry name" value="FUR"/>
    <property type="match status" value="1"/>
</dbReference>
<gene>
    <name evidence="7" type="primary">zur</name>
    <name evidence="7" type="ORF">GCM10007853_18330</name>
</gene>
<dbReference type="EMBL" id="BSNK01000002">
    <property type="protein sequence ID" value="GLQ23959.1"/>
    <property type="molecule type" value="Genomic_DNA"/>
</dbReference>
<evidence type="ECO:0000256" key="6">
    <source>
        <dbReference type="ARBA" id="ARBA00023163"/>
    </source>
</evidence>
<dbReference type="InterPro" id="IPR043135">
    <property type="entry name" value="Fur_C"/>
</dbReference>
<comment type="caution">
    <text evidence="7">The sequence shown here is derived from an EMBL/GenBank/DDBJ whole genome shotgun (WGS) entry which is preliminary data.</text>
</comment>
<keyword evidence="3" id="KW-0862">Zinc</keyword>
<evidence type="ECO:0000313" key="7">
    <source>
        <dbReference type="EMBL" id="GLQ23959.1"/>
    </source>
</evidence>
<evidence type="ECO:0000256" key="3">
    <source>
        <dbReference type="ARBA" id="ARBA00022833"/>
    </source>
</evidence>
<dbReference type="Gene3D" id="1.10.10.10">
    <property type="entry name" value="Winged helix-like DNA-binding domain superfamily/Winged helix DNA-binding domain"/>
    <property type="match status" value="1"/>
</dbReference>
<comment type="similarity">
    <text evidence="1">Belongs to the Fur family.</text>
</comment>
<dbReference type="Gene3D" id="3.30.1490.190">
    <property type="match status" value="1"/>
</dbReference>
<evidence type="ECO:0000256" key="5">
    <source>
        <dbReference type="ARBA" id="ARBA00023125"/>
    </source>
</evidence>
<dbReference type="InterPro" id="IPR002481">
    <property type="entry name" value="FUR"/>
</dbReference>
<accession>A0ABQ5V8V5</accession>
<organism evidence="7 8">
    <name type="scientific">Algimonas ampicilliniresistens</name>
    <dbReference type="NCBI Taxonomy" id="1298735"/>
    <lineage>
        <taxon>Bacteria</taxon>
        <taxon>Pseudomonadati</taxon>
        <taxon>Pseudomonadota</taxon>
        <taxon>Alphaproteobacteria</taxon>
        <taxon>Maricaulales</taxon>
        <taxon>Robiginitomaculaceae</taxon>
        <taxon>Algimonas</taxon>
    </lineage>
</organism>
<keyword evidence="2" id="KW-0678">Repressor</keyword>
<keyword evidence="5" id="KW-0238">DNA-binding</keyword>
<dbReference type="PANTHER" id="PTHR33202">
    <property type="entry name" value="ZINC UPTAKE REGULATION PROTEIN"/>
    <property type="match status" value="1"/>
</dbReference>
<proteinExistence type="inferred from homology"/>
<reference evidence="7" key="2">
    <citation type="submission" date="2023-01" db="EMBL/GenBank/DDBJ databases">
        <title>Draft genome sequence of Algimonas ampicilliniresistens strain NBRC 108219.</title>
        <authorList>
            <person name="Sun Q."/>
            <person name="Mori K."/>
        </authorList>
    </citation>
    <scope>NUCLEOTIDE SEQUENCE</scope>
    <source>
        <strain evidence="7">NBRC 108219</strain>
    </source>
</reference>
<protein>
    <submittedName>
        <fullName evidence="7">Transcriptional repressor</fullName>
    </submittedName>
</protein>
<keyword evidence="4" id="KW-0805">Transcription regulation</keyword>